<dbReference type="OrthoDB" id="2139606at2759"/>
<reference evidence="3" key="2">
    <citation type="submission" date="2015-01" db="EMBL/GenBank/DDBJ databases">
        <title>Evolutionary Origins and Diversification of the Mycorrhizal Mutualists.</title>
        <authorList>
            <consortium name="DOE Joint Genome Institute"/>
            <consortium name="Mycorrhizal Genomics Consortium"/>
            <person name="Kohler A."/>
            <person name="Kuo A."/>
            <person name="Nagy L.G."/>
            <person name="Floudas D."/>
            <person name="Copeland A."/>
            <person name="Barry K.W."/>
            <person name="Cichocki N."/>
            <person name="Veneault-Fourrey C."/>
            <person name="LaButti K."/>
            <person name="Lindquist E.A."/>
            <person name="Lipzen A."/>
            <person name="Lundell T."/>
            <person name="Morin E."/>
            <person name="Murat C."/>
            <person name="Riley R."/>
            <person name="Ohm R."/>
            <person name="Sun H."/>
            <person name="Tunlid A."/>
            <person name="Henrissat B."/>
            <person name="Grigoriev I.V."/>
            <person name="Hibbett D.S."/>
            <person name="Martin F."/>
        </authorList>
    </citation>
    <scope>NUCLEOTIDE SEQUENCE [LARGE SCALE GENOMIC DNA]</scope>
    <source>
        <strain evidence="3">F 1598</strain>
    </source>
</reference>
<evidence type="ECO:0000313" key="3">
    <source>
        <dbReference type="Proteomes" id="UP000054166"/>
    </source>
</evidence>
<dbReference type="Pfam" id="PF12326">
    <property type="entry name" value="EOS1"/>
    <property type="match status" value="1"/>
</dbReference>
<dbReference type="HOGENOM" id="CLU_038950_1_0_1"/>
<keyword evidence="3" id="KW-1185">Reference proteome</keyword>
<sequence>MISTNTTHSKRRQRSNSSSYWHFSDVTATAFPETAQQFFNTRTLTLSQIHTLGNNTPSSSRPPRQSHSKSAPSTPPAEHEPSAHTHIFTPAQTFPLFNTNSTSQISPKKSASSPLLHSQVHACRPIYPSHTNTFSTHMPADSGDDRDDDSMIYTSWGSSSKYGSGGPARSSTSLRTRLFGNHSGSSSSKEPKTITTTPGKLCAGETETEADEPPKHLPTSRIIPSSGPLVPPNTLQQSLTPLLFEFSRLLSIVPAIVGMLYNIFRIYRPPEPVFDGRRRPPEQVDYLVSALWAILTGYQCLRLTTGLLTRWRLYYPPLPTLIRLLALQAICWPATHLTLKILEHDKRPVICWAVIGTTTCVSRSVQIWVTSNLWWEGRNGSGINIPSVSGASAGSSTAGPSAGGLGRKVEGTREREEKRRGYWKRWGGGKWGGRRWDWSEVGVQCMLPAGLVYFVMAWAEALRREFGGC</sequence>
<dbReference type="AlphaFoldDB" id="A0A0C3GB47"/>
<feature type="compositionally biased region" description="Low complexity" evidence="1">
    <location>
        <begin position="391"/>
        <end position="400"/>
    </location>
</feature>
<evidence type="ECO:0000256" key="1">
    <source>
        <dbReference type="SAM" id="MobiDB-lite"/>
    </source>
</evidence>
<dbReference type="EMBL" id="KN832978">
    <property type="protein sequence ID" value="KIM87856.1"/>
    <property type="molecule type" value="Genomic_DNA"/>
</dbReference>
<gene>
    <name evidence="2" type="ORF">PILCRDRAFT_814567</name>
</gene>
<evidence type="ECO:0008006" key="4">
    <source>
        <dbReference type="Google" id="ProtNLM"/>
    </source>
</evidence>
<dbReference type="InterPro" id="IPR021100">
    <property type="entry name" value="N-glycosylation_EOS1"/>
</dbReference>
<feature type="region of interest" description="Disordered" evidence="1">
    <location>
        <begin position="51"/>
        <end position="82"/>
    </location>
</feature>
<dbReference type="GO" id="GO:0034599">
    <property type="term" value="P:cellular response to oxidative stress"/>
    <property type="evidence" value="ECO:0007669"/>
    <property type="project" value="InterPro"/>
</dbReference>
<reference evidence="2 3" key="1">
    <citation type="submission" date="2014-04" db="EMBL/GenBank/DDBJ databases">
        <authorList>
            <consortium name="DOE Joint Genome Institute"/>
            <person name="Kuo A."/>
            <person name="Tarkka M."/>
            <person name="Buscot F."/>
            <person name="Kohler A."/>
            <person name="Nagy L.G."/>
            <person name="Floudas D."/>
            <person name="Copeland A."/>
            <person name="Barry K.W."/>
            <person name="Cichocki N."/>
            <person name="Veneault-Fourrey C."/>
            <person name="LaButti K."/>
            <person name="Lindquist E.A."/>
            <person name="Lipzen A."/>
            <person name="Lundell T."/>
            <person name="Morin E."/>
            <person name="Murat C."/>
            <person name="Sun H."/>
            <person name="Tunlid A."/>
            <person name="Henrissat B."/>
            <person name="Grigoriev I.V."/>
            <person name="Hibbett D.S."/>
            <person name="Martin F."/>
            <person name="Nordberg H.P."/>
            <person name="Cantor M.N."/>
            <person name="Hua S.X."/>
        </authorList>
    </citation>
    <scope>NUCLEOTIDE SEQUENCE [LARGE SCALE GENOMIC DNA]</scope>
    <source>
        <strain evidence="2 3">F 1598</strain>
    </source>
</reference>
<organism evidence="2 3">
    <name type="scientific">Piloderma croceum (strain F 1598)</name>
    <dbReference type="NCBI Taxonomy" id="765440"/>
    <lineage>
        <taxon>Eukaryota</taxon>
        <taxon>Fungi</taxon>
        <taxon>Dikarya</taxon>
        <taxon>Basidiomycota</taxon>
        <taxon>Agaricomycotina</taxon>
        <taxon>Agaricomycetes</taxon>
        <taxon>Agaricomycetidae</taxon>
        <taxon>Atheliales</taxon>
        <taxon>Atheliaceae</taxon>
        <taxon>Piloderma</taxon>
    </lineage>
</organism>
<feature type="region of interest" description="Disordered" evidence="1">
    <location>
        <begin position="133"/>
        <end position="227"/>
    </location>
</feature>
<dbReference type="PANTHER" id="PTHR28147:SF1">
    <property type="entry name" value="N-GLYCOSYLATION PROTEIN EOS1"/>
    <property type="match status" value="1"/>
</dbReference>
<proteinExistence type="predicted"/>
<dbReference type="STRING" id="765440.A0A0C3GB47"/>
<feature type="compositionally biased region" description="Low complexity" evidence="1">
    <location>
        <begin position="57"/>
        <end position="70"/>
    </location>
</feature>
<feature type="compositionally biased region" description="Polar residues" evidence="1">
    <location>
        <begin position="182"/>
        <end position="198"/>
    </location>
</feature>
<name>A0A0C3GB47_PILCF</name>
<feature type="region of interest" description="Disordered" evidence="1">
    <location>
        <begin position="391"/>
        <end position="412"/>
    </location>
</feature>
<dbReference type="GO" id="GO:0005789">
    <property type="term" value="C:endoplasmic reticulum membrane"/>
    <property type="evidence" value="ECO:0007669"/>
    <property type="project" value="InterPro"/>
</dbReference>
<accession>A0A0C3GB47</accession>
<dbReference type="PANTHER" id="PTHR28147">
    <property type="entry name" value="N-GLYCOSYLATION PROTEIN EOS1"/>
    <property type="match status" value="1"/>
</dbReference>
<protein>
    <recommendedName>
        <fullName evidence="4">N-glycosylation protein EOS1</fullName>
    </recommendedName>
</protein>
<dbReference type="GO" id="GO:0006487">
    <property type="term" value="P:protein N-linked glycosylation"/>
    <property type="evidence" value="ECO:0007669"/>
    <property type="project" value="TreeGrafter"/>
</dbReference>
<evidence type="ECO:0000313" key="2">
    <source>
        <dbReference type="EMBL" id="KIM87856.1"/>
    </source>
</evidence>
<dbReference type="Proteomes" id="UP000054166">
    <property type="component" value="Unassembled WGS sequence"/>
</dbReference>
<dbReference type="InParanoid" id="A0A0C3GB47"/>